<reference evidence="2" key="1">
    <citation type="journal article" date="2020" name="Nature">
        <title>Giant virus diversity and host interactions through global metagenomics.</title>
        <authorList>
            <person name="Schulz F."/>
            <person name="Roux S."/>
            <person name="Paez-Espino D."/>
            <person name="Jungbluth S."/>
            <person name="Walsh D.A."/>
            <person name="Denef V.J."/>
            <person name="McMahon K.D."/>
            <person name="Konstantinidis K.T."/>
            <person name="Eloe-Fadrosh E.A."/>
            <person name="Kyrpides N.C."/>
            <person name="Woyke T."/>
        </authorList>
    </citation>
    <scope>NUCLEOTIDE SEQUENCE</scope>
    <source>
        <strain evidence="2">GVMAG-S-1101165-79</strain>
    </source>
</reference>
<dbReference type="AlphaFoldDB" id="A0A6C0ARA6"/>
<protein>
    <recommendedName>
        <fullName evidence="1">C2H2-type domain-containing protein</fullName>
    </recommendedName>
</protein>
<evidence type="ECO:0000259" key="1">
    <source>
        <dbReference type="SMART" id="SM00355"/>
    </source>
</evidence>
<accession>A0A6C0ARA6</accession>
<dbReference type="EMBL" id="MN740765">
    <property type="protein sequence ID" value="QHS82314.1"/>
    <property type="molecule type" value="Genomic_DNA"/>
</dbReference>
<name>A0A6C0ARA6_9ZZZZ</name>
<feature type="domain" description="C2H2-type" evidence="1">
    <location>
        <begin position="13"/>
        <end position="37"/>
    </location>
</feature>
<evidence type="ECO:0000313" key="2">
    <source>
        <dbReference type="EMBL" id="QHS82314.1"/>
    </source>
</evidence>
<sequence>MTTNFTPNYASKFNCVICDFKSSKKTDYDRHLSTQKHKNNVLTTDDNQKNEKKYICNLCEKEYNDRAGLWRHKKKCIEQPVTNSENITADKDLIIMLVKQNTELMEILKNGTNNNNQSYNTNSLNKTFNLQFFLNETCKDAMNIMDFVDSIQLQLSDLEKVGEIGYVEGISNIITSKLKSLDITQRPIHCTDKKREVLYIKDENKWEKEDDQKKKIRKAIKKVAGKNQRLLPKFKEAHPDCIKASSKFSDQYNKMIIESMGGSGDNDLEKEDKIIKKITNVITIDKEQYI</sequence>
<dbReference type="Gene3D" id="3.30.160.60">
    <property type="entry name" value="Classic Zinc Finger"/>
    <property type="match status" value="1"/>
</dbReference>
<dbReference type="InterPro" id="IPR036236">
    <property type="entry name" value="Znf_C2H2_sf"/>
</dbReference>
<feature type="domain" description="C2H2-type" evidence="1">
    <location>
        <begin position="54"/>
        <end position="74"/>
    </location>
</feature>
<dbReference type="InterPro" id="IPR013087">
    <property type="entry name" value="Znf_C2H2_type"/>
</dbReference>
<proteinExistence type="predicted"/>
<dbReference type="SUPFAM" id="SSF57667">
    <property type="entry name" value="beta-beta-alpha zinc fingers"/>
    <property type="match status" value="1"/>
</dbReference>
<dbReference type="SMART" id="SM00355">
    <property type="entry name" value="ZnF_C2H2"/>
    <property type="match status" value="2"/>
</dbReference>
<organism evidence="2">
    <name type="scientific">viral metagenome</name>
    <dbReference type="NCBI Taxonomy" id="1070528"/>
    <lineage>
        <taxon>unclassified sequences</taxon>
        <taxon>metagenomes</taxon>
        <taxon>organismal metagenomes</taxon>
    </lineage>
</organism>